<protein>
    <submittedName>
        <fullName evidence="1">Uncharacterized protein</fullName>
    </submittedName>
</protein>
<dbReference type="EMBL" id="LVIE01000234">
    <property type="protein sequence ID" value="OHT22382.1"/>
    <property type="molecule type" value="Genomic_DNA"/>
</dbReference>
<sequence length="69" mass="7677">MTETKQVKLSKLYRGDTFVGYTLSIDGQMLSNQQLVSISPSDGVVRPTVTVSFMCNEVMTKDAPDIYLK</sequence>
<comment type="caution">
    <text evidence="1">The sequence shown here is derived from an EMBL/GenBank/DDBJ whole genome shotgun (WGS) entry which is preliminary data.</text>
</comment>
<gene>
    <name evidence="1" type="ORF">A3Q29_11240</name>
</gene>
<organism evidence="1 2">
    <name type="scientific">Providencia stuartii</name>
    <dbReference type="NCBI Taxonomy" id="588"/>
    <lineage>
        <taxon>Bacteria</taxon>
        <taxon>Pseudomonadati</taxon>
        <taxon>Pseudomonadota</taxon>
        <taxon>Gammaproteobacteria</taxon>
        <taxon>Enterobacterales</taxon>
        <taxon>Morganellaceae</taxon>
        <taxon>Providencia</taxon>
    </lineage>
</organism>
<name>A0A1S1HKM9_PROST</name>
<keyword evidence="2" id="KW-1185">Reference proteome</keyword>
<evidence type="ECO:0000313" key="1">
    <source>
        <dbReference type="EMBL" id="OHT22382.1"/>
    </source>
</evidence>
<evidence type="ECO:0000313" key="2">
    <source>
        <dbReference type="Proteomes" id="UP000179588"/>
    </source>
</evidence>
<proteinExistence type="predicted"/>
<reference evidence="1 2" key="1">
    <citation type="submission" date="2016-03" db="EMBL/GenBank/DDBJ databases">
        <title>Genome sequence of Providencia stuartii strain, isolated from the salivary glands of larval Lucilia sericata.</title>
        <authorList>
            <person name="Yuan Y."/>
            <person name="Zhang Y."/>
            <person name="Fu S."/>
            <person name="Crippen T.L."/>
            <person name="Visi D."/>
            <person name="Benbow M.E."/>
            <person name="Allen M."/>
            <person name="Tomberlin J.K."/>
            <person name="Sze S.-H."/>
            <person name="Tarone A.M."/>
        </authorList>
    </citation>
    <scope>NUCLEOTIDE SEQUENCE [LARGE SCALE GENOMIC DNA]</scope>
    <source>
        <strain evidence="1 2">Crippen</strain>
    </source>
</reference>
<accession>A0A1S1HKM9</accession>
<dbReference type="Proteomes" id="UP000179588">
    <property type="component" value="Unassembled WGS sequence"/>
</dbReference>
<dbReference type="AlphaFoldDB" id="A0A1S1HKM9"/>